<keyword evidence="3" id="KW-1185">Reference proteome</keyword>
<proteinExistence type="predicted"/>
<dbReference type="Pfam" id="PF08378">
    <property type="entry name" value="NERD"/>
    <property type="match status" value="1"/>
</dbReference>
<protein>
    <recommendedName>
        <fullName evidence="1">NERD domain-containing protein</fullName>
    </recommendedName>
</protein>
<dbReference type="PANTHER" id="PTHR35287">
    <property type="entry name" value="SI:ZFOS-911D5.4"/>
    <property type="match status" value="1"/>
</dbReference>
<dbReference type="PROSITE" id="PS50965">
    <property type="entry name" value="NERD"/>
    <property type="match status" value="1"/>
</dbReference>
<dbReference type="Proteomes" id="UP000244810">
    <property type="component" value="Unassembled WGS sequence"/>
</dbReference>
<dbReference type="InterPro" id="IPR011528">
    <property type="entry name" value="NERD"/>
</dbReference>
<organism evidence="2 3">
    <name type="scientific">Pararhodobacter aggregans</name>
    <dbReference type="NCBI Taxonomy" id="404875"/>
    <lineage>
        <taxon>Bacteria</taxon>
        <taxon>Pseudomonadati</taxon>
        <taxon>Pseudomonadota</taxon>
        <taxon>Alphaproteobacteria</taxon>
        <taxon>Rhodobacterales</taxon>
        <taxon>Paracoccaceae</taxon>
        <taxon>Pararhodobacter</taxon>
    </lineage>
</organism>
<gene>
    <name evidence="2" type="ORF">DDE23_19480</name>
</gene>
<comment type="caution">
    <text evidence="2">The sequence shown here is derived from an EMBL/GenBank/DDBJ whole genome shotgun (WGS) entry which is preliminary data.</text>
</comment>
<accession>A0A2T7UMU6</accession>
<dbReference type="PANTHER" id="PTHR35287:SF1">
    <property type="entry name" value="SI:ZFOS-911D5.4"/>
    <property type="match status" value="1"/>
</dbReference>
<sequence length="336" mass="37849">MGAVMNTKSSRTSRLEIWRDIVSAKREPELDEVTAGRDAEKALRSLVTDHLSWKAASIFHSKRVPRDTRAQSRGRYEIDLVVISPNQISAIEIKNWSGRLRIDGDRWVQERRNGGEIAHENPLSKNKEKLDCLCAVLESRNIRVPPARVCRVIFWNKNITVPIEVAKRDEIVMHHELDRFLTTQKATGFAERFLISVLELCLDQEASMIATDGFFKAIPSRDYSAAVETITSLETFDKIELLGGRVISGDLLEIRVGQDRLPLKTMPSGSEVKVVCNRSKVILFLLAILGSAPMISLSHPFSTISISPRDKVLFHQAGEPKPEEIEFGRISRLVRG</sequence>
<evidence type="ECO:0000313" key="3">
    <source>
        <dbReference type="Proteomes" id="UP000244810"/>
    </source>
</evidence>
<reference evidence="2 3" key="1">
    <citation type="journal article" date="2011" name="Syst. Appl. Microbiol.">
        <title>Defluviimonas denitrificans gen. nov., sp. nov., and Pararhodobacter aggregans gen. nov., sp. nov., non-phototrophic Rhodobacteraceae from the biofilter of a marine aquaculture.</title>
        <authorList>
            <person name="Foesel B.U."/>
            <person name="Drake H.L."/>
            <person name="Schramm A."/>
        </authorList>
    </citation>
    <scope>NUCLEOTIDE SEQUENCE [LARGE SCALE GENOMIC DNA]</scope>
    <source>
        <strain evidence="2 3">D1-19</strain>
    </source>
</reference>
<evidence type="ECO:0000259" key="1">
    <source>
        <dbReference type="PROSITE" id="PS50965"/>
    </source>
</evidence>
<evidence type="ECO:0000313" key="2">
    <source>
        <dbReference type="EMBL" id="PVE45986.1"/>
    </source>
</evidence>
<feature type="domain" description="NERD" evidence="1">
    <location>
        <begin position="35"/>
        <end position="156"/>
    </location>
</feature>
<dbReference type="AlphaFoldDB" id="A0A2T7UMU6"/>
<dbReference type="EMBL" id="QDDR01000011">
    <property type="protein sequence ID" value="PVE45986.1"/>
    <property type="molecule type" value="Genomic_DNA"/>
</dbReference>
<name>A0A2T7UMU6_9RHOB</name>